<reference evidence="1" key="1">
    <citation type="submission" date="2021-03" db="EMBL/GenBank/DDBJ databases">
        <title>Draft genome sequence of rust myrtle Austropuccinia psidii MF-1, a brazilian biotype.</title>
        <authorList>
            <person name="Quecine M.C."/>
            <person name="Pachon D.M.R."/>
            <person name="Bonatelli M.L."/>
            <person name="Correr F.H."/>
            <person name="Franceschini L.M."/>
            <person name="Leite T.F."/>
            <person name="Margarido G.R.A."/>
            <person name="Almeida C.A."/>
            <person name="Ferrarezi J.A."/>
            <person name="Labate C.A."/>
        </authorList>
    </citation>
    <scope>NUCLEOTIDE SEQUENCE</scope>
    <source>
        <strain evidence="1">MF-1</strain>
    </source>
</reference>
<dbReference type="Proteomes" id="UP000765509">
    <property type="component" value="Unassembled WGS sequence"/>
</dbReference>
<sequence length="84" mass="9076">MSHTLTYHSIQNVQLSHHHVQRGIGPYAHAHAPAPTWALAHAHTHTYGHAPAHENAHANETTPHLQYCGAALPVSSAKAESFHG</sequence>
<comment type="caution">
    <text evidence="1">The sequence shown here is derived from an EMBL/GenBank/DDBJ whole genome shotgun (WGS) entry which is preliminary data.</text>
</comment>
<organism evidence="1 2">
    <name type="scientific">Austropuccinia psidii MF-1</name>
    <dbReference type="NCBI Taxonomy" id="1389203"/>
    <lineage>
        <taxon>Eukaryota</taxon>
        <taxon>Fungi</taxon>
        <taxon>Dikarya</taxon>
        <taxon>Basidiomycota</taxon>
        <taxon>Pucciniomycotina</taxon>
        <taxon>Pucciniomycetes</taxon>
        <taxon>Pucciniales</taxon>
        <taxon>Sphaerophragmiaceae</taxon>
        <taxon>Austropuccinia</taxon>
    </lineage>
</organism>
<accession>A0A9Q3JB76</accession>
<proteinExistence type="predicted"/>
<dbReference type="AlphaFoldDB" id="A0A9Q3JB76"/>
<dbReference type="EMBL" id="AVOT02067666">
    <property type="protein sequence ID" value="MBW0559122.1"/>
    <property type="molecule type" value="Genomic_DNA"/>
</dbReference>
<keyword evidence="2" id="KW-1185">Reference proteome</keyword>
<name>A0A9Q3JB76_9BASI</name>
<evidence type="ECO:0000313" key="2">
    <source>
        <dbReference type="Proteomes" id="UP000765509"/>
    </source>
</evidence>
<gene>
    <name evidence="1" type="ORF">O181_098837</name>
</gene>
<protein>
    <submittedName>
        <fullName evidence="1">Uncharacterized protein</fullName>
    </submittedName>
</protein>
<evidence type="ECO:0000313" key="1">
    <source>
        <dbReference type="EMBL" id="MBW0559122.1"/>
    </source>
</evidence>